<sequence>MTGERLQDPSVLKCLMKILEEDQYENLRRFVSTTAPANNQNADQTKLEPSAHSRLTEMTFLDENSRNLLHFATMKSAARCVALLISPPNSWNPDMRDKKGWSSVQMAQYIDDIPTLCELLLRSGEQLNVTGRLGIHLMSFCLFWPQSFPVGYLTVPRFFRLPSRATSGHTDIPSELEVYGPRINGYAIALMYEMFLSNPELCDPFLGRGPVEGTDYWSIELSVGHPVEHENECKIYPRCLLRLWLMFCRCGNQKRAFQELQNVWIVHRFTIPRHAGGKVEYIGLPPTLKQFCRISLRRHLVRNIRKLHPHVVRDHFPNYARLVYSLHLPLDLREFLLYKDIWPTYQ</sequence>
<proteinExistence type="predicted"/>
<evidence type="ECO:0000313" key="2">
    <source>
        <dbReference type="Proteomes" id="UP001497525"/>
    </source>
</evidence>
<protein>
    <recommendedName>
        <fullName evidence="3">SOCS box domain-containing protein</fullName>
    </recommendedName>
</protein>
<name>A0AAV2TVI2_CALDB</name>
<organism evidence="1 2">
    <name type="scientific">Calicophoron daubneyi</name>
    <name type="common">Rumen fluke</name>
    <name type="synonym">Paramphistomum daubneyi</name>
    <dbReference type="NCBI Taxonomy" id="300641"/>
    <lineage>
        <taxon>Eukaryota</taxon>
        <taxon>Metazoa</taxon>
        <taxon>Spiralia</taxon>
        <taxon>Lophotrochozoa</taxon>
        <taxon>Platyhelminthes</taxon>
        <taxon>Trematoda</taxon>
        <taxon>Digenea</taxon>
        <taxon>Plagiorchiida</taxon>
        <taxon>Pronocephalata</taxon>
        <taxon>Paramphistomoidea</taxon>
        <taxon>Paramphistomidae</taxon>
        <taxon>Calicophoron</taxon>
    </lineage>
</organism>
<dbReference type="Gene3D" id="1.25.40.20">
    <property type="entry name" value="Ankyrin repeat-containing domain"/>
    <property type="match status" value="1"/>
</dbReference>
<evidence type="ECO:0000313" key="1">
    <source>
        <dbReference type="EMBL" id="CAL5139372.1"/>
    </source>
</evidence>
<dbReference type="SUPFAM" id="SSF48403">
    <property type="entry name" value="Ankyrin repeat"/>
    <property type="match status" value="1"/>
</dbReference>
<gene>
    <name evidence="1" type="ORF">CDAUBV1_LOCUS14403</name>
</gene>
<dbReference type="Proteomes" id="UP001497525">
    <property type="component" value="Unassembled WGS sequence"/>
</dbReference>
<evidence type="ECO:0008006" key="3">
    <source>
        <dbReference type="Google" id="ProtNLM"/>
    </source>
</evidence>
<dbReference type="EMBL" id="CAXLJL010000600">
    <property type="protein sequence ID" value="CAL5139372.1"/>
    <property type="molecule type" value="Genomic_DNA"/>
</dbReference>
<dbReference type="InterPro" id="IPR036770">
    <property type="entry name" value="Ankyrin_rpt-contain_sf"/>
</dbReference>
<dbReference type="AlphaFoldDB" id="A0AAV2TVI2"/>
<accession>A0AAV2TVI2</accession>
<reference evidence="1" key="1">
    <citation type="submission" date="2024-06" db="EMBL/GenBank/DDBJ databases">
        <authorList>
            <person name="Liu X."/>
            <person name="Lenzi L."/>
            <person name="Haldenby T S."/>
            <person name="Uol C."/>
        </authorList>
    </citation>
    <scope>NUCLEOTIDE SEQUENCE</scope>
</reference>
<comment type="caution">
    <text evidence="1">The sequence shown here is derived from an EMBL/GenBank/DDBJ whole genome shotgun (WGS) entry which is preliminary data.</text>
</comment>